<dbReference type="Proteomes" id="UP000305778">
    <property type="component" value="Unassembled WGS sequence"/>
</dbReference>
<keyword evidence="1" id="KW-0732">Signal</keyword>
<dbReference type="EMBL" id="SUMC01000223">
    <property type="protein sequence ID" value="TJZ94436.1"/>
    <property type="molecule type" value="Genomic_DNA"/>
</dbReference>
<evidence type="ECO:0000256" key="1">
    <source>
        <dbReference type="SAM" id="SignalP"/>
    </source>
</evidence>
<comment type="caution">
    <text evidence="3">The sequence shown here is derived from an EMBL/GenBank/DDBJ whole genome shotgun (WGS) entry which is preliminary data.</text>
</comment>
<dbReference type="Gene3D" id="2.60.40.1260">
    <property type="entry name" value="Lamin Tail domain"/>
    <property type="match status" value="1"/>
</dbReference>
<dbReference type="RefSeq" id="WP_136731480.1">
    <property type="nucleotide sequence ID" value="NZ_SUMC01000223.1"/>
</dbReference>
<protein>
    <submittedName>
        <fullName evidence="3">Lamin tail domain-containing protein</fullName>
    </submittedName>
</protein>
<dbReference type="AlphaFoldDB" id="A0A4U0RH47"/>
<dbReference type="InterPro" id="IPR036415">
    <property type="entry name" value="Lamin_tail_dom_sf"/>
</dbReference>
<dbReference type="OrthoDB" id="3828227at2"/>
<sequence>MRHRITATLLVAAAAFTGLATAAPAQAAGSVHLTEIYYNSPGSDNRSKASLNAEWVLIKNSTSKGVSLKGWTLTDASSHKYTFGTYTLGAGKSVKIHTGKGTNTATNRYQQRAAYVWNNDKDKATLKRSSGAVQDTCSYNSTKVAYKMC</sequence>
<organism evidence="3 4">
    <name type="scientific">Actinacidiphila oryziradicis</name>
    <dbReference type="NCBI Taxonomy" id="2571141"/>
    <lineage>
        <taxon>Bacteria</taxon>
        <taxon>Bacillati</taxon>
        <taxon>Actinomycetota</taxon>
        <taxon>Actinomycetes</taxon>
        <taxon>Kitasatosporales</taxon>
        <taxon>Streptomycetaceae</taxon>
        <taxon>Actinacidiphila</taxon>
    </lineage>
</organism>
<feature type="signal peptide" evidence="1">
    <location>
        <begin position="1"/>
        <end position="27"/>
    </location>
</feature>
<feature type="domain" description="LTD" evidence="2">
    <location>
        <begin position="19"/>
        <end position="141"/>
    </location>
</feature>
<dbReference type="SUPFAM" id="SSF74853">
    <property type="entry name" value="Lamin A/C globular tail domain"/>
    <property type="match status" value="1"/>
</dbReference>
<keyword evidence="4" id="KW-1185">Reference proteome</keyword>
<accession>A0A4U0RH47</accession>
<dbReference type="PROSITE" id="PS51841">
    <property type="entry name" value="LTD"/>
    <property type="match status" value="1"/>
</dbReference>
<feature type="chain" id="PRO_5020385584" evidence="1">
    <location>
        <begin position="28"/>
        <end position="149"/>
    </location>
</feature>
<evidence type="ECO:0000313" key="3">
    <source>
        <dbReference type="EMBL" id="TJZ94436.1"/>
    </source>
</evidence>
<gene>
    <name evidence="3" type="ORF">FCI23_53745</name>
</gene>
<proteinExistence type="predicted"/>
<evidence type="ECO:0000259" key="2">
    <source>
        <dbReference type="PROSITE" id="PS51841"/>
    </source>
</evidence>
<dbReference type="Pfam" id="PF00932">
    <property type="entry name" value="LTD"/>
    <property type="match status" value="1"/>
</dbReference>
<evidence type="ECO:0000313" key="4">
    <source>
        <dbReference type="Proteomes" id="UP000305778"/>
    </source>
</evidence>
<name>A0A4U0RH47_9ACTN</name>
<dbReference type="InterPro" id="IPR001322">
    <property type="entry name" value="Lamin_tail_dom"/>
</dbReference>
<reference evidence="3 4" key="1">
    <citation type="submission" date="2019-04" db="EMBL/GenBank/DDBJ databases">
        <title>Streptomyces oryziradicis sp. nov., a novel actinomycete isolated from rhizosphere soil of rice (Oryza sativa L.).</title>
        <authorList>
            <person name="Li C."/>
        </authorList>
    </citation>
    <scope>NUCLEOTIDE SEQUENCE [LARGE SCALE GENOMIC DNA]</scope>
    <source>
        <strain evidence="3 4">NEAU-C40</strain>
    </source>
</reference>